<gene>
    <name evidence="1" type="ORF">ACFFUT_01135</name>
</gene>
<reference evidence="1 2" key="1">
    <citation type="submission" date="2024-09" db="EMBL/GenBank/DDBJ databases">
        <authorList>
            <person name="Sun Q."/>
            <person name="Mori K."/>
        </authorList>
    </citation>
    <scope>NUCLEOTIDE SEQUENCE [LARGE SCALE GENOMIC DNA]</scope>
    <source>
        <strain evidence="1 2">CECT 8726</strain>
    </source>
</reference>
<protein>
    <recommendedName>
        <fullName evidence="3">DUF4303 domain-containing protein</fullName>
    </recommendedName>
</protein>
<evidence type="ECO:0000313" key="1">
    <source>
        <dbReference type="EMBL" id="MFB9230386.1"/>
    </source>
</evidence>
<evidence type="ECO:0000313" key="2">
    <source>
        <dbReference type="Proteomes" id="UP001589683"/>
    </source>
</evidence>
<evidence type="ECO:0008006" key="3">
    <source>
        <dbReference type="Google" id="ProtNLM"/>
    </source>
</evidence>
<dbReference type="Proteomes" id="UP001589683">
    <property type="component" value="Unassembled WGS sequence"/>
</dbReference>
<comment type="caution">
    <text evidence="1">The sequence shown here is derived from an EMBL/GenBank/DDBJ whole genome shotgun (WGS) entry which is preliminary data.</text>
</comment>
<accession>A0ABV5JBX6</accession>
<sequence length="284" mass="33684">MAIRGEYIKRDMRLKIHVSCRDLYSEIEIEKTFADLYKALEKIVESLEDKSIYFFSIEIECGSNTMEPETVGYPQAAYPEGEYNPWEAQRLDFWLSAFKAPHLHQHIKDWFVRLEEVLEQIKGYKRSAEGLWEDEYTQFCEPLISYLANCDIEFVPYYTRLLRRWDLMHEVKQLEVIDAIFRKFGACAETEELLYCRVVETEGQHGIDQVEKLFPFLQEEYGDFTKSLLFRRMVARWHAKELELHTETANAWNSAEWFIFKGCSHKELEDGAKRILDEVVGKSK</sequence>
<organism evidence="1 2">
    <name type="scientific">Pseudohalocynthiibacter aestuariivivens</name>
    <dbReference type="NCBI Taxonomy" id="1591409"/>
    <lineage>
        <taxon>Bacteria</taxon>
        <taxon>Pseudomonadati</taxon>
        <taxon>Pseudomonadota</taxon>
        <taxon>Alphaproteobacteria</taxon>
        <taxon>Rhodobacterales</taxon>
        <taxon>Paracoccaceae</taxon>
        <taxon>Pseudohalocynthiibacter</taxon>
    </lineage>
</organism>
<proteinExistence type="predicted"/>
<dbReference type="EMBL" id="JBHMEA010000007">
    <property type="protein sequence ID" value="MFB9230386.1"/>
    <property type="molecule type" value="Genomic_DNA"/>
</dbReference>
<dbReference type="RefSeq" id="WP_213887709.1">
    <property type="nucleotide sequence ID" value="NZ_JAGFNU010000001.1"/>
</dbReference>
<name>A0ABV5JBX6_9RHOB</name>
<keyword evidence="2" id="KW-1185">Reference proteome</keyword>